<dbReference type="InterPro" id="IPR011009">
    <property type="entry name" value="Kinase-like_dom_sf"/>
</dbReference>
<dbReference type="InterPro" id="IPR008271">
    <property type="entry name" value="Ser/Thr_kinase_AS"/>
</dbReference>
<dbReference type="SUPFAM" id="SSF56112">
    <property type="entry name" value="Protein kinase-like (PK-like)"/>
    <property type="match status" value="1"/>
</dbReference>
<keyword evidence="2 5" id="KW-0547">Nucleotide-binding</keyword>
<reference evidence="8 9" key="1">
    <citation type="submission" date="2019-02" db="EMBL/GenBank/DDBJ databases">
        <title>Deep-cultivation of Planctomycetes and their phenomic and genomic characterization uncovers novel biology.</title>
        <authorList>
            <person name="Wiegand S."/>
            <person name="Jogler M."/>
            <person name="Boedeker C."/>
            <person name="Pinto D."/>
            <person name="Vollmers J."/>
            <person name="Rivas-Marin E."/>
            <person name="Kohn T."/>
            <person name="Peeters S.H."/>
            <person name="Heuer A."/>
            <person name="Rast P."/>
            <person name="Oberbeckmann S."/>
            <person name="Bunk B."/>
            <person name="Jeske O."/>
            <person name="Meyerdierks A."/>
            <person name="Storesund J.E."/>
            <person name="Kallscheuer N."/>
            <person name="Luecker S."/>
            <person name="Lage O.M."/>
            <person name="Pohl T."/>
            <person name="Merkel B.J."/>
            <person name="Hornburger P."/>
            <person name="Mueller R.-W."/>
            <person name="Bruemmer F."/>
            <person name="Labrenz M."/>
            <person name="Spormann A.M."/>
            <person name="Op den Camp H."/>
            <person name="Overmann J."/>
            <person name="Amann R."/>
            <person name="Jetten M.S.M."/>
            <person name="Mascher T."/>
            <person name="Medema M.H."/>
            <person name="Devos D.P."/>
            <person name="Kaster A.-K."/>
            <person name="Ovreas L."/>
            <person name="Rohde M."/>
            <person name="Galperin M.Y."/>
            <person name="Jogler C."/>
        </authorList>
    </citation>
    <scope>NUCLEOTIDE SEQUENCE [LARGE SCALE GENOMIC DNA]</scope>
    <source>
        <strain evidence="8 9">Pla110</strain>
    </source>
</reference>
<evidence type="ECO:0000256" key="3">
    <source>
        <dbReference type="ARBA" id="ARBA00022777"/>
    </source>
</evidence>
<dbReference type="Gene3D" id="1.10.510.10">
    <property type="entry name" value="Transferase(Phosphotransferase) domain 1"/>
    <property type="match status" value="1"/>
</dbReference>
<dbReference type="PROSITE" id="PS00108">
    <property type="entry name" value="PROTEIN_KINASE_ST"/>
    <property type="match status" value="1"/>
</dbReference>
<dbReference type="PROSITE" id="PS50011">
    <property type="entry name" value="PROTEIN_KINASE_DOM"/>
    <property type="match status" value="1"/>
</dbReference>
<feature type="transmembrane region" description="Helical" evidence="6">
    <location>
        <begin position="369"/>
        <end position="392"/>
    </location>
</feature>
<accession>A0A518CMY3</accession>
<gene>
    <name evidence="8" type="primary">pknB_5</name>
    <name evidence="8" type="ORF">Pla110_23100</name>
</gene>
<organism evidence="8 9">
    <name type="scientific">Polystyrenella longa</name>
    <dbReference type="NCBI Taxonomy" id="2528007"/>
    <lineage>
        <taxon>Bacteria</taxon>
        <taxon>Pseudomonadati</taxon>
        <taxon>Planctomycetota</taxon>
        <taxon>Planctomycetia</taxon>
        <taxon>Planctomycetales</taxon>
        <taxon>Planctomycetaceae</taxon>
        <taxon>Polystyrenella</taxon>
    </lineage>
</organism>
<dbReference type="EMBL" id="CP036281">
    <property type="protein sequence ID" value="QDU80579.1"/>
    <property type="molecule type" value="Genomic_DNA"/>
</dbReference>
<dbReference type="PROSITE" id="PS00107">
    <property type="entry name" value="PROTEIN_KINASE_ATP"/>
    <property type="match status" value="1"/>
</dbReference>
<proteinExistence type="predicted"/>
<evidence type="ECO:0000256" key="4">
    <source>
        <dbReference type="ARBA" id="ARBA00022840"/>
    </source>
</evidence>
<protein>
    <submittedName>
        <fullName evidence="8">Serine/threonine-protein kinase PknB</fullName>
        <ecNumber evidence="8">2.7.11.1</ecNumber>
    </submittedName>
</protein>
<sequence>MHQTSDTSSLRLSIFQRSSSQALGLVKSRIWIGPLVAIILLFLMAFFTQYMVEQELKRELKDQLNVILNTVKEGQLRWFDDQKQEIQAVAADLRLREPVQNLLGQLAATDDPFVLRESEEQQRINSILIPYDDVFKFISYIVIAPNGRVVASDDAYLIGLVPPATKEVDFASVLQGNAVITHPFRSGLPLPDIESDDIGVRRQQEVMFAGAPLKNEQNEVIAVLCMRLDPHEVFCRFLDLAQTGKSGETYAFNDQGLMLSHSRFEVQLVELGLLAEQENVSSMLSLELRNPQVNVAKGERPKLKRADQPLTVSAKAAIAGDTGVNVEGYRDYRGVRVVGAWTWLEEYNFGLTTERDQSEAYGSLILLRWIFRGLLGLILLTTLVIVVASHFVRRLQLSMEKVVAEFQEMGQYQVLQKIGQGGMGAVYKAHHSMMRRPTAIKTLDPQKAGMEAIARFEQEVQLTCRLNHPNTIGIYDYGRTPNGIFYYAMEYIEGITLEDLVKRYGALPEGRVIYLMSQVCGSLSEAHSIGLIHRDVKPANIMIAHRGGQPDMVKVFDFGLVKNLKSKNQENLTQEQSILGTPLYMAPEEIEGSDHLDQRVDVYSLGAVIYYLLTGRPPFTGKTITEIIMHQLHTLPDPPSEVSLNKISKEMDDVVLACLDKNPEKRPETVKELVQVLRRSPAVDAWGYNQAEKWWSENVVFEQLDEEDYQAEPSPAHETAPTVINYQNLATEHDPLNKT</sequence>
<dbReference type="PANTHER" id="PTHR43289:SF6">
    <property type="entry name" value="SERINE_THREONINE-PROTEIN KINASE NEKL-3"/>
    <property type="match status" value="1"/>
</dbReference>
<keyword evidence="6" id="KW-0812">Transmembrane</keyword>
<keyword evidence="6" id="KW-1133">Transmembrane helix</keyword>
<evidence type="ECO:0000256" key="1">
    <source>
        <dbReference type="ARBA" id="ARBA00022679"/>
    </source>
</evidence>
<feature type="binding site" evidence="5">
    <location>
        <position position="441"/>
    </location>
    <ligand>
        <name>ATP</name>
        <dbReference type="ChEBI" id="CHEBI:30616"/>
    </ligand>
</feature>
<name>A0A518CMY3_9PLAN</name>
<dbReference type="AlphaFoldDB" id="A0A518CMY3"/>
<keyword evidence="6" id="KW-0472">Membrane</keyword>
<evidence type="ECO:0000313" key="8">
    <source>
        <dbReference type="EMBL" id="QDU80579.1"/>
    </source>
</evidence>
<keyword evidence="9" id="KW-1185">Reference proteome</keyword>
<dbReference type="KEGG" id="plon:Pla110_23100"/>
<keyword evidence="3 8" id="KW-0418">Kinase</keyword>
<dbReference type="GO" id="GO:0005524">
    <property type="term" value="F:ATP binding"/>
    <property type="evidence" value="ECO:0007669"/>
    <property type="project" value="UniProtKB-UniRule"/>
</dbReference>
<dbReference type="Proteomes" id="UP000317178">
    <property type="component" value="Chromosome"/>
</dbReference>
<dbReference type="PANTHER" id="PTHR43289">
    <property type="entry name" value="MITOGEN-ACTIVATED PROTEIN KINASE KINASE KINASE 20-RELATED"/>
    <property type="match status" value="1"/>
</dbReference>
<dbReference type="Pfam" id="PF00069">
    <property type="entry name" value="Pkinase"/>
    <property type="match status" value="1"/>
</dbReference>
<dbReference type="OrthoDB" id="6111975at2"/>
<keyword evidence="1 8" id="KW-0808">Transferase</keyword>
<evidence type="ECO:0000256" key="5">
    <source>
        <dbReference type="PROSITE-ProRule" id="PRU10141"/>
    </source>
</evidence>
<dbReference type="CDD" id="cd14014">
    <property type="entry name" value="STKc_PknB_like"/>
    <property type="match status" value="1"/>
</dbReference>
<feature type="domain" description="Protein kinase" evidence="7">
    <location>
        <begin position="412"/>
        <end position="683"/>
    </location>
</feature>
<evidence type="ECO:0000256" key="2">
    <source>
        <dbReference type="ARBA" id="ARBA00022741"/>
    </source>
</evidence>
<evidence type="ECO:0000256" key="6">
    <source>
        <dbReference type="SAM" id="Phobius"/>
    </source>
</evidence>
<dbReference type="Gene3D" id="3.30.200.20">
    <property type="entry name" value="Phosphorylase Kinase, domain 1"/>
    <property type="match status" value="1"/>
</dbReference>
<dbReference type="SMART" id="SM00220">
    <property type="entry name" value="S_TKc"/>
    <property type="match status" value="1"/>
</dbReference>
<dbReference type="InterPro" id="IPR000719">
    <property type="entry name" value="Prot_kinase_dom"/>
</dbReference>
<dbReference type="CDD" id="cd18773">
    <property type="entry name" value="PDC1_HK_sensor"/>
    <property type="match status" value="1"/>
</dbReference>
<evidence type="ECO:0000313" key="9">
    <source>
        <dbReference type="Proteomes" id="UP000317178"/>
    </source>
</evidence>
<dbReference type="InterPro" id="IPR017441">
    <property type="entry name" value="Protein_kinase_ATP_BS"/>
</dbReference>
<dbReference type="GO" id="GO:0004674">
    <property type="term" value="F:protein serine/threonine kinase activity"/>
    <property type="evidence" value="ECO:0007669"/>
    <property type="project" value="UniProtKB-EC"/>
</dbReference>
<feature type="transmembrane region" description="Helical" evidence="6">
    <location>
        <begin position="30"/>
        <end position="52"/>
    </location>
</feature>
<keyword evidence="4 5" id="KW-0067">ATP-binding</keyword>
<evidence type="ECO:0000259" key="7">
    <source>
        <dbReference type="PROSITE" id="PS50011"/>
    </source>
</evidence>
<dbReference type="RefSeq" id="WP_144995842.1">
    <property type="nucleotide sequence ID" value="NZ_CP036281.1"/>
</dbReference>
<dbReference type="EC" id="2.7.11.1" evidence="8"/>